<proteinExistence type="predicted"/>
<accession>A0A5C8CIA5</accession>
<dbReference type="RefSeq" id="WP_147757985.1">
    <property type="nucleotide sequence ID" value="NZ_SAXT01000003.1"/>
</dbReference>
<dbReference type="Proteomes" id="UP000325116">
    <property type="component" value="Unassembled WGS sequence"/>
</dbReference>
<reference evidence="1 2" key="1">
    <citation type="journal article" date="1992" name="Lakartidningen">
        <title>[Penicillin V and not amoxicillin is the first choice preparation in acute otitis].</title>
        <authorList>
            <person name="Kamme C."/>
            <person name="Lundgren K."/>
            <person name="Prellner K."/>
        </authorList>
    </citation>
    <scope>NUCLEOTIDE SEQUENCE [LARGE SCALE GENOMIC DNA]</scope>
    <source>
        <strain evidence="1 2">W1</strain>
    </source>
</reference>
<organism evidence="1 2">
    <name type="scientific">Brachyspira aalborgi</name>
    <dbReference type="NCBI Taxonomy" id="29522"/>
    <lineage>
        <taxon>Bacteria</taxon>
        <taxon>Pseudomonadati</taxon>
        <taxon>Spirochaetota</taxon>
        <taxon>Spirochaetia</taxon>
        <taxon>Brachyspirales</taxon>
        <taxon>Brachyspiraceae</taxon>
        <taxon>Brachyspira</taxon>
    </lineage>
</organism>
<dbReference type="EMBL" id="SAXT01000003">
    <property type="protein sequence ID" value="TXJ12757.1"/>
    <property type="molecule type" value="Genomic_DNA"/>
</dbReference>
<evidence type="ECO:0000313" key="1">
    <source>
        <dbReference type="EMBL" id="TXJ12757.1"/>
    </source>
</evidence>
<name>A0A5C8CIA5_9SPIR</name>
<comment type="caution">
    <text evidence="1">The sequence shown here is derived from an EMBL/GenBank/DDBJ whole genome shotgun (WGS) entry which is preliminary data.</text>
</comment>
<evidence type="ECO:0008006" key="3">
    <source>
        <dbReference type="Google" id="ProtNLM"/>
    </source>
</evidence>
<gene>
    <name evidence="1" type="ORF">EPJ80_03920</name>
</gene>
<evidence type="ECO:0000313" key="2">
    <source>
        <dbReference type="Proteomes" id="UP000325116"/>
    </source>
</evidence>
<sequence>MKILKNIFLIIFIFPCVAFSVNLEISFGGGVGGSMEFSYTEGLDTIPSENGSRLDSGLYANAFLDIGANFDIKNMGALNSVSILFETGYNYYMRYRTQYKDEDIAKYNHLAEYKDIFYYHNLILGILPKLNFNNGISFGIGAGIFLPLYSTVKHKGKNNIWGEEITTGLGKYVGINEFDFKKVSYMYKVPIMPYIKLNFEKNFYMSELWAFKIGANLVYNFGMEFNMDKLKSDTNTYGYDKYNFSSLSFEVFFGFGFGRPK</sequence>
<dbReference type="AlphaFoldDB" id="A0A5C8CIA5"/>
<protein>
    <recommendedName>
        <fullName evidence="3">PorT family protein</fullName>
    </recommendedName>
</protein>